<dbReference type="Gene3D" id="3.40.50.150">
    <property type="entry name" value="Vaccinia Virus protein VP39"/>
    <property type="match status" value="2"/>
</dbReference>
<keyword evidence="1" id="KW-0808">Transferase</keyword>
<dbReference type="SUPFAM" id="SSF53335">
    <property type="entry name" value="S-adenosyl-L-methionine-dependent methyltransferases"/>
    <property type="match status" value="1"/>
</dbReference>
<reference evidence="1 2" key="1">
    <citation type="submission" date="2016-10" db="EMBL/GenBank/DDBJ databases">
        <authorList>
            <person name="de Groot N.N."/>
        </authorList>
    </citation>
    <scope>NUCLEOTIDE SEQUENCE [LARGE SCALE GENOMIC DNA]</scope>
    <source>
        <strain evidence="1 2">ATCC 51327</strain>
    </source>
</reference>
<keyword evidence="1" id="KW-0489">Methyltransferase</keyword>
<proteinExistence type="predicted"/>
<organism evidence="1 2">
    <name type="scientific">Halanaerobium salsuginis</name>
    <dbReference type="NCBI Taxonomy" id="29563"/>
    <lineage>
        <taxon>Bacteria</taxon>
        <taxon>Bacillati</taxon>
        <taxon>Bacillota</taxon>
        <taxon>Clostridia</taxon>
        <taxon>Halanaerobiales</taxon>
        <taxon>Halanaerobiaceae</taxon>
        <taxon>Halanaerobium</taxon>
    </lineage>
</organism>
<sequence length="210" mass="24780">MKCKLCQSEKLELIEVEQKYYYCQDCELIFLENEAIISPQKEKARYEEHNNSFQNKGYVSMFRDFIDSVLVPYLSLSSKQILDFGCGSAPVLAKLMTAKDNQVDYYDPYFYSDKFFIKKSYDLITATEVLEHLSNPYRELELLTSLLNQGGYLAVMTSFHSGPEEFVDWWYKSDLTHITFYNLNTFKMIASIFDLKIIYTDQKKYILFKI</sequence>
<dbReference type="AlphaFoldDB" id="A0A1I4J709"/>
<dbReference type="OrthoDB" id="9816564at2"/>
<protein>
    <submittedName>
        <fullName evidence="1">Methyltransferase domain-containing protein</fullName>
    </submittedName>
</protein>
<dbReference type="STRING" id="29563.SAMN02983006_01616"/>
<evidence type="ECO:0000313" key="1">
    <source>
        <dbReference type="EMBL" id="SFL62334.1"/>
    </source>
</evidence>
<dbReference type="EMBL" id="FOTI01000021">
    <property type="protein sequence ID" value="SFL62334.1"/>
    <property type="molecule type" value="Genomic_DNA"/>
</dbReference>
<name>A0A1I4J709_9FIRM</name>
<dbReference type="GO" id="GO:0008168">
    <property type="term" value="F:methyltransferase activity"/>
    <property type="evidence" value="ECO:0007669"/>
    <property type="project" value="UniProtKB-KW"/>
</dbReference>
<gene>
    <name evidence="1" type="ORF">SAMN02983006_01616</name>
</gene>
<dbReference type="RefSeq" id="WP_089861718.1">
    <property type="nucleotide sequence ID" value="NZ_FOTI01000021.1"/>
</dbReference>
<dbReference type="Proteomes" id="UP000199006">
    <property type="component" value="Unassembled WGS sequence"/>
</dbReference>
<dbReference type="GO" id="GO:0032259">
    <property type="term" value="P:methylation"/>
    <property type="evidence" value="ECO:0007669"/>
    <property type="project" value="UniProtKB-KW"/>
</dbReference>
<dbReference type="Pfam" id="PF13489">
    <property type="entry name" value="Methyltransf_23"/>
    <property type="match status" value="1"/>
</dbReference>
<accession>A0A1I4J709</accession>
<evidence type="ECO:0000313" key="2">
    <source>
        <dbReference type="Proteomes" id="UP000199006"/>
    </source>
</evidence>
<dbReference type="InterPro" id="IPR029063">
    <property type="entry name" value="SAM-dependent_MTases_sf"/>
</dbReference>
<keyword evidence="2" id="KW-1185">Reference proteome</keyword>